<reference evidence="1 2" key="1">
    <citation type="submission" date="2018-11" db="EMBL/GenBank/DDBJ databases">
        <title>Characterization of surface water Dickeya isolates.</title>
        <authorList>
            <person name="Van Gijsegem F."/>
            <person name="Pedron J."/>
        </authorList>
    </citation>
    <scope>NUCLEOTIDE SEQUENCE [LARGE SCALE GENOMIC DNA]</scope>
    <source>
        <strain evidence="1 2">FVG1-MFV-O17</strain>
    </source>
</reference>
<dbReference type="AlphaFoldDB" id="A0A3N0FMP1"/>
<accession>A0A3N0FMP1</accession>
<dbReference type="EMBL" id="RJLR01000072">
    <property type="protein sequence ID" value="RNM01393.1"/>
    <property type="molecule type" value="Genomic_DNA"/>
</dbReference>
<evidence type="ECO:0000313" key="1">
    <source>
        <dbReference type="EMBL" id="RNM01393.1"/>
    </source>
</evidence>
<comment type="caution">
    <text evidence="1">The sequence shown here is derived from an EMBL/GenBank/DDBJ whole genome shotgun (WGS) entry which is preliminary data.</text>
</comment>
<protein>
    <submittedName>
        <fullName evidence="1">Uncharacterized protein</fullName>
    </submittedName>
</protein>
<sequence length="99" mass="10948">MKGIPLNNRSSLYQLALQKFGPESQLLKLIEEAAELAAAASRNVNGLGNEVDMASEMADVEIMIEQFRLNGLGKLIDFQKQKKLERLAERLGVGYVGQQ</sequence>
<dbReference type="SUPFAM" id="SSF101386">
    <property type="entry name" value="all-alpha NTP pyrophosphatases"/>
    <property type="match status" value="1"/>
</dbReference>
<dbReference type="Proteomes" id="UP000276061">
    <property type="component" value="Unassembled WGS sequence"/>
</dbReference>
<dbReference type="RefSeq" id="WP_024105296.1">
    <property type="nucleotide sequence ID" value="NZ_RJLR01000072.1"/>
</dbReference>
<name>A0A3N0FMP1_9GAMM</name>
<gene>
    <name evidence="1" type="ORF">EF878_20750</name>
</gene>
<organism evidence="1 2">
    <name type="scientific">Dickeya undicola</name>
    <dbReference type="NCBI Taxonomy" id="1577887"/>
    <lineage>
        <taxon>Bacteria</taxon>
        <taxon>Pseudomonadati</taxon>
        <taxon>Pseudomonadota</taxon>
        <taxon>Gammaproteobacteria</taxon>
        <taxon>Enterobacterales</taxon>
        <taxon>Pectobacteriaceae</taxon>
        <taxon>Dickeya</taxon>
    </lineage>
</organism>
<dbReference type="OrthoDB" id="6556189at2"/>
<proteinExistence type="predicted"/>
<evidence type="ECO:0000313" key="2">
    <source>
        <dbReference type="Proteomes" id="UP000276061"/>
    </source>
</evidence>